<organism evidence="3 4">
    <name type="scientific">Paenibacillus alvei</name>
    <name type="common">Bacillus alvei</name>
    <dbReference type="NCBI Taxonomy" id="44250"/>
    <lineage>
        <taxon>Bacteria</taxon>
        <taxon>Bacillati</taxon>
        <taxon>Bacillota</taxon>
        <taxon>Bacilli</taxon>
        <taxon>Bacillales</taxon>
        <taxon>Paenibacillaceae</taxon>
        <taxon>Paenibacillus</taxon>
    </lineage>
</organism>
<feature type="domain" description="DUF3899" evidence="2">
    <location>
        <begin position="70"/>
        <end position="149"/>
    </location>
</feature>
<dbReference type="Proteomes" id="UP000552038">
    <property type="component" value="Unassembled WGS sequence"/>
</dbReference>
<evidence type="ECO:0000256" key="1">
    <source>
        <dbReference type="SAM" id="Phobius"/>
    </source>
</evidence>
<keyword evidence="1" id="KW-0472">Membrane</keyword>
<proteinExistence type="predicted"/>
<keyword evidence="1" id="KW-0812">Transmembrane</keyword>
<accession>A0AAP7DK48</accession>
<evidence type="ECO:0000259" key="2">
    <source>
        <dbReference type="Pfam" id="PF13038"/>
    </source>
</evidence>
<feature type="transmembrane region" description="Helical" evidence="1">
    <location>
        <begin position="40"/>
        <end position="59"/>
    </location>
</feature>
<keyword evidence="1" id="KW-1133">Transmembrane helix</keyword>
<reference evidence="3 4" key="1">
    <citation type="submission" date="2020-05" db="EMBL/GenBank/DDBJ databases">
        <title>Whole genome sequencing and identification of novel metabolites from Paenibacillus alvei strain JR949.</title>
        <authorList>
            <person name="Rajendhran J."/>
            <person name="Sree Pranav P."/>
            <person name="Mahalakshmi B."/>
            <person name="Karthikeyan R."/>
        </authorList>
    </citation>
    <scope>NUCLEOTIDE SEQUENCE [LARGE SCALE GENOMIC DNA]</scope>
    <source>
        <strain evidence="3 4">JR949</strain>
    </source>
</reference>
<gene>
    <name evidence="3" type="ORF">HMI46_18710</name>
</gene>
<sequence>MIDYDESIIFITPKYLLTRHHQKPLIQLDTERVHKERSYAMNRLLLLVTLLFTVGYSILNGHNSLLINLSNSFFIIGLIYLLIALLAYVRNIGFFKSLSYHLHRKQKEKEQALHYDSGDVSLAGQPQKRMALHEYADLIRSNQWSSKILYLFSIPLLLCSCILAIFAT</sequence>
<evidence type="ECO:0000313" key="3">
    <source>
        <dbReference type="EMBL" id="NOJ72580.1"/>
    </source>
</evidence>
<dbReference type="AlphaFoldDB" id="A0AAP7DK48"/>
<evidence type="ECO:0000313" key="4">
    <source>
        <dbReference type="Proteomes" id="UP000552038"/>
    </source>
</evidence>
<dbReference type="Pfam" id="PF13038">
    <property type="entry name" value="DUF3899"/>
    <property type="match status" value="1"/>
</dbReference>
<feature type="transmembrane region" description="Helical" evidence="1">
    <location>
        <begin position="148"/>
        <end position="167"/>
    </location>
</feature>
<name>A0AAP7DK48_PAEAL</name>
<feature type="transmembrane region" description="Helical" evidence="1">
    <location>
        <begin position="65"/>
        <end position="89"/>
    </location>
</feature>
<dbReference type="EMBL" id="JABFOR010000027">
    <property type="protein sequence ID" value="NOJ72580.1"/>
    <property type="molecule type" value="Genomic_DNA"/>
</dbReference>
<protein>
    <submittedName>
        <fullName evidence="3">DUF3899 domain-containing protein</fullName>
    </submittedName>
</protein>
<comment type="caution">
    <text evidence="3">The sequence shown here is derived from an EMBL/GenBank/DDBJ whole genome shotgun (WGS) entry which is preliminary data.</text>
</comment>
<dbReference type="InterPro" id="IPR025007">
    <property type="entry name" value="DUF3899"/>
</dbReference>